<dbReference type="InterPro" id="IPR037895">
    <property type="entry name" value="NUDCD1"/>
</dbReference>
<dbReference type="CDD" id="cd06467">
    <property type="entry name" value="p23_NUDC_like"/>
    <property type="match status" value="1"/>
</dbReference>
<evidence type="ECO:0000256" key="1">
    <source>
        <dbReference type="ARBA" id="ARBA00004123"/>
    </source>
</evidence>
<dbReference type="OMA" id="DTRFVHH"/>
<dbReference type="GO" id="GO:0005634">
    <property type="term" value="C:nucleus"/>
    <property type="evidence" value="ECO:0007669"/>
    <property type="project" value="UniProtKB-SubCell"/>
</dbReference>
<dbReference type="AlphaFoldDB" id="A0A8C4PZ05"/>
<dbReference type="Gene3D" id="2.60.40.790">
    <property type="match status" value="1"/>
</dbReference>
<dbReference type="SUPFAM" id="SSF49764">
    <property type="entry name" value="HSP20-like chaperones"/>
    <property type="match status" value="1"/>
</dbReference>
<comment type="subcellular location">
    <subcellularLocation>
        <location evidence="2">Cytoplasm</location>
    </subcellularLocation>
    <subcellularLocation>
        <location evidence="1">Nucleus</location>
    </subcellularLocation>
</comment>
<keyword evidence="5" id="KW-0539">Nucleus</keyword>
<dbReference type="InterPro" id="IPR007052">
    <property type="entry name" value="CS_dom"/>
</dbReference>
<evidence type="ECO:0000313" key="7">
    <source>
        <dbReference type="Ensembl" id="ENSEBUP00000006074.1"/>
    </source>
</evidence>
<dbReference type="PROSITE" id="PS51203">
    <property type="entry name" value="CS"/>
    <property type="match status" value="1"/>
</dbReference>
<dbReference type="GeneTree" id="ENSGT00390000007776"/>
<proteinExistence type="predicted"/>
<evidence type="ECO:0000256" key="5">
    <source>
        <dbReference type="ARBA" id="ARBA00023242"/>
    </source>
</evidence>
<feature type="domain" description="CS" evidence="6">
    <location>
        <begin position="275"/>
        <end position="365"/>
    </location>
</feature>
<dbReference type="Proteomes" id="UP000694388">
    <property type="component" value="Unplaced"/>
</dbReference>
<evidence type="ECO:0000256" key="2">
    <source>
        <dbReference type="ARBA" id="ARBA00004496"/>
    </source>
</evidence>
<keyword evidence="8" id="KW-1185">Reference proteome</keyword>
<dbReference type="PANTHER" id="PTHR21664">
    <property type="entry name" value="CHRONIC MYELOGENOUS LEUKEMIA TUMOR ANTIGEN 66"/>
    <property type="match status" value="1"/>
</dbReference>
<keyword evidence="4" id="KW-0963">Cytoplasm</keyword>
<evidence type="ECO:0000313" key="8">
    <source>
        <dbReference type="Proteomes" id="UP000694388"/>
    </source>
</evidence>
<dbReference type="PANTHER" id="PTHR21664:SF1">
    <property type="entry name" value="NUDC DOMAIN-CONTAINING PROTEIN 1"/>
    <property type="match status" value="1"/>
</dbReference>
<organism evidence="7 8">
    <name type="scientific">Eptatretus burgeri</name>
    <name type="common">Inshore hagfish</name>
    <dbReference type="NCBI Taxonomy" id="7764"/>
    <lineage>
        <taxon>Eukaryota</taxon>
        <taxon>Metazoa</taxon>
        <taxon>Chordata</taxon>
        <taxon>Craniata</taxon>
        <taxon>Vertebrata</taxon>
        <taxon>Cyclostomata</taxon>
        <taxon>Myxini</taxon>
        <taxon>Myxiniformes</taxon>
        <taxon>Myxinidae</taxon>
        <taxon>Eptatretinae</taxon>
        <taxon>Eptatretus</taxon>
    </lineage>
</organism>
<evidence type="ECO:0000256" key="3">
    <source>
        <dbReference type="ARBA" id="ARBA00018915"/>
    </source>
</evidence>
<evidence type="ECO:0000256" key="4">
    <source>
        <dbReference type="ARBA" id="ARBA00022490"/>
    </source>
</evidence>
<dbReference type="Ensembl" id="ENSEBUT00000006523.1">
    <property type="protein sequence ID" value="ENSEBUP00000006074.1"/>
    <property type="gene ID" value="ENSEBUG00000004051.1"/>
</dbReference>
<reference evidence="7" key="2">
    <citation type="submission" date="2025-09" db="UniProtKB">
        <authorList>
            <consortium name="Ensembl"/>
        </authorList>
    </citation>
    <scope>IDENTIFICATION</scope>
</reference>
<reference evidence="7" key="1">
    <citation type="submission" date="2025-08" db="UniProtKB">
        <authorList>
            <consortium name="Ensembl"/>
        </authorList>
    </citation>
    <scope>IDENTIFICATION</scope>
</reference>
<dbReference type="InterPro" id="IPR008978">
    <property type="entry name" value="HSP20-like_chaperone"/>
</dbReference>
<accession>A0A8C4PZ05</accession>
<dbReference type="Pfam" id="PF04969">
    <property type="entry name" value="CS"/>
    <property type="match status" value="1"/>
</dbReference>
<evidence type="ECO:0000259" key="6">
    <source>
        <dbReference type="PROSITE" id="PS51203"/>
    </source>
</evidence>
<protein>
    <recommendedName>
        <fullName evidence="3">NudC domain-containing protein 1</fullName>
    </recommendedName>
</protein>
<name>A0A8C4PZ05_EPTBU</name>
<dbReference type="GO" id="GO:0005737">
    <property type="term" value="C:cytoplasm"/>
    <property type="evidence" value="ECO:0007669"/>
    <property type="project" value="UniProtKB-SubCell"/>
</dbReference>
<sequence length="591" mass="65438">MAQHVSLNADRFLLDPGFEGYKLSLDPFPTYSVSVEPEVDDVELGEEQFTLDHMRMYGMYNHLHMDPWHHDSLYFVDRAGRLVNVRVVLDTHVDKGKPVWQLPWEGACTQGRVCSSLSFPSEELAAVADGIGSLHLLRTGCRGEEGTTKWKLLLSVEVPLASLLVHAMTLEGRTDCLLLRVEPDEAVESKSGFRTALEWLTLSAASGSTCLELTRRRLLHGLCAPHYAALEPSGMALTILADRPFHFFSDSANPIEPELPCSEAEMPDEDENERQKVVLYRWQQSADDITVTFSLVECTVKADVEVEVKSHYLKVGLKGQEPLLEGELAGPADAEGTTWLLSDGRLEITIQKVSAEGSQNWTEVVKGDQRGELDPEYVATAQEAVSQLTADHMMAEPDGGESFNVQELEECDEYNELMASLSRIDGETHSVTHTANIAGHQFLFSAVMAPGSMPAFCLRHDVDGLLWQPRPNSDGVSDAPWQHVATFNALGYVQASKSDRKFITCSPSASFVVLCECSRRLFLYRSPMLLTSPLYNRHDGRVVSHVARQQLATLDSSESILGLQASEQRLFALTTSSLFVLRVDSHGAQES</sequence>